<dbReference type="GO" id="GO:0003735">
    <property type="term" value="F:structural constituent of ribosome"/>
    <property type="evidence" value="ECO:0007669"/>
    <property type="project" value="InterPro"/>
</dbReference>
<sequence>MLLKKNLSLKWVSPNFVKKNPKTLSLRFLSNDVKKNIIHNKINNEDVDKKEKNKLSEKVEEVKVSKEVCSNALFNECLEELYKMKKKVDSNSVEYDNSPAIDELNKEELKITKNIFERINKKKKHVSNLSYKDIYIDPYWNPFKEVNDLKREITYEFNEYSKLANIIELKKQKRAIKKSLKEQYKLYNPYSDEYTKEYISNDLDNHDKSEKYWNPSFDKRKILNIKTPFIWRYTHLLHNFIGENGLILPRKINYTTRKQQIQIFKSICIARRMALYPYDRKPTLDELIPLMDPMQLLVDELTHRYIQNKDLRAQAILKVMINKYPLLNFYKYFCFEANKQKMSQHSQQSDDVHKNELTSLKMNNDQSDKSHTQSKHKKQQTFSKILEKYKKNYFENSFNY</sequence>
<dbReference type="InterPro" id="IPR036870">
    <property type="entry name" value="Ribosomal_bS18_sf"/>
</dbReference>
<dbReference type="SUPFAM" id="SSF46911">
    <property type="entry name" value="Ribosomal protein S18"/>
    <property type="match status" value="1"/>
</dbReference>
<evidence type="ECO:0000313" key="5">
    <source>
        <dbReference type="Proteomes" id="UP000030681"/>
    </source>
</evidence>
<evidence type="ECO:0000313" key="6">
    <source>
        <dbReference type="Proteomes" id="UP000290582"/>
    </source>
</evidence>
<proteinExistence type="predicted"/>
<dbReference type="EMBL" id="LR215062">
    <property type="protein sequence ID" value="VEV55480.1"/>
    <property type="molecule type" value="Genomic_DNA"/>
</dbReference>
<name>A0A081ICU1_PLAVN</name>
<dbReference type="Pfam" id="PF01084">
    <property type="entry name" value="Ribosomal_S18"/>
    <property type="match status" value="1"/>
</dbReference>
<dbReference type="VEuPathDB" id="PlasmoDB:PVVCY_0601020"/>
<dbReference type="EMBL" id="KL446951">
    <property type="protein sequence ID" value="KEG01499.1"/>
    <property type="molecule type" value="Genomic_DNA"/>
</dbReference>
<evidence type="ECO:0000313" key="3">
    <source>
        <dbReference type="EMBL" id="KEG01499.1"/>
    </source>
</evidence>
<accession>A0A081ICU1</accession>
<evidence type="ECO:0000313" key="4">
    <source>
        <dbReference type="EMBL" id="VEV55480.1"/>
    </source>
</evidence>
<reference evidence="3 5" key="1">
    <citation type="submission" date="2013-02" db="EMBL/GenBank/DDBJ databases">
        <title>The Genome Sequence of Plasmodium vinckei vinckei.</title>
        <authorList>
            <consortium name="The Broad Institute Genome Sequencing Platform"/>
            <consortium name="The Broad Institute Genome Sequencing Center for Infectious Disease"/>
            <person name="Neafsey D."/>
            <person name="Cheeseman I."/>
            <person name="Volkman S."/>
            <person name="Adams J."/>
            <person name="Walker B."/>
            <person name="Young S.K."/>
            <person name="Zeng Q."/>
            <person name="Gargeya S."/>
            <person name="Fitzgerald M."/>
            <person name="Haas B."/>
            <person name="Abouelleil A."/>
            <person name="Alvarado L."/>
            <person name="Arachchi H.M."/>
            <person name="Berlin A.M."/>
            <person name="Chapman S.B."/>
            <person name="Dewar J."/>
            <person name="Goldberg J."/>
            <person name="Griggs A."/>
            <person name="Gujja S."/>
            <person name="Hansen M."/>
            <person name="Howarth C."/>
            <person name="Imamovic A."/>
            <person name="Larimer J."/>
            <person name="McCowan C."/>
            <person name="Murphy C."/>
            <person name="Neiman D."/>
            <person name="Pearson M."/>
            <person name="Priest M."/>
            <person name="Roberts A."/>
            <person name="Saif S."/>
            <person name="Shea T."/>
            <person name="Sisk P."/>
            <person name="Sykes S."/>
            <person name="Wortman J."/>
            <person name="Nusbaum C."/>
            <person name="Birren B."/>
        </authorList>
    </citation>
    <scope>NUCLEOTIDE SEQUENCE [LARGE SCALE GENOMIC DNA]</scope>
    <source>
        <strain evidence="3">Vinckei</strain>
        <strain evidence="5">vinckei</strain>
    </source>
</reference>
<protein>
    <submittedName>
        <fullName evidence="4">Mitochondrial ribosomal protein S18, putative</fullName>
    </submittedName>
</protein>
<dbReference type="Proteomes" id="UP000290582">
    <property type="component" value="Chromosome PVVCY_06"/>
</dbReference>
<reference evidence="4 6" key="2">
    <citation type="submission" date="2019-01" db="EMBL/GenBank/DDBJ databases">
        <authorList>
            <person name="Ramaprasad A."/>
        </authorList>
    </citation>
    <scope>NUCLEOTIDE SEQUENCE [LARGE SCALE GENOMIC DNA]</scope>
</reference>
<dbReference type="GO" id="GO:1990904">
    <property type="term" value="C:ribonucleoprotein complex"/>
    <property type="evidence" value="ECO:0007669"/>
    <property type="project" value="UniProtKB-KW"/>
</dbReference>
<organism evidence="3 5">
    <name type="scientific">Plasmodium vinckei vinckei</name>
    <dbReference type="NCBI Taxonomy" id="54757"/>
    <lineage>
        <taxon>Eukaryota</taxon>
        <taxon>Sar</taxon>
        <taxon>Alveolata</taxon>
        <taxon>Apicomplexa</taxon>
        <taxon>Aconoidasida</taxon>
        <taxon>Haemosporida</taxon>
        <taxon>Plasmodiidae</taxon>
        <taxon>Plasmodium</taxon>
        <taxon>Plasmodium (Vinckeia)</taxon>
    </lineage>
</organism>
<gene>
    <name evidence="4" type="ORF">PVVCY_0601020</name>
    <name evidence="3" type="ORF">YYE_03595</name>
</gene>
<dbReference type="GeneID" id="19961801"/>
<dbReference type="KEGG" id="pvv:PVVCY_0601020"/>
<dbReference type="GO" id="GO:0005840">
    <property type="term" value="C:ribosome"/>
    <property type="evidence" value="ECO:0007669"/>
    <property type="project" value="UniProtKB-KW"/>
</dbReference>
<keyword evidence="2" id="KW-0687">Ribonucleoprotein</keyword>
<dbReference type="Proteomes" id="UP000030681">
    <property type="component" value="Unassembled WGS sequence"/>
</dbReference>
<dbReference type="InterPro" id="IPR001648">
    <property type="entry name" value="Ribosomal_bS18"/>
</dbReference>
<dbReference type="OrthoDB" id="21463at2759"/>
<dbReference type="Gene3D" id="4.10.640.10">
    <property type="entry name" value="Ribosomal protein S18"/>
    <property type="match status" value="1"/>
</dbReference>
<keyword evidence="1 4" id="KW-0689">Ribosomal protein</keyword>
<evidence type="ECO:0000256" key="2">
    <source>
        <dbReference type="ARBA" id="ARBA00023274"/>
    </source>
</evidence>
<dbReference type="GO" id="GO:0006412">
    <property type="term" value="P:translation"/>
    <property type="evidence" value="ECO:0007669"/>
    <property type="project" value="InterPro"/>
</dbReference>
<dbReference type="AlphaFoldDB" id="A0A081ICU1"/>
<dbReference type="RefSeq" id="XP_008625466.1">
    <property type="nucleotide sequence ID" value="XM_008627244.1"/>
</dbReference>
<evidence type="ECO:0000256" key="1">
    <source>
        <dbReference type="ARBA" id="ARBA00022980"/>
    </source>
</evidence>